<evidence type="ECO:0000313" key="3">
    <source>
        <dbReference type="Proteomes" id="UP000249390"/>
    </source>
</evidence>
<feature type="region of interest" description="Disordered" evidence="1">
    <location>
        <begin position="71"/>
        <end position="104"/>
    </location>
</feature>
<sequence length="104" mass="11034">MRRVNGRLGGGGADEGDLRREAMAGGRVAAYDERAAAWALALACDREVVGFGESKKDMQINRSCVMKEASTMAGERTSSSSIALGIPSDDKGNKRQTEVAGRRS</sequence>
<dbReference type="EMBL" id="NQVE01000183">
    <property type="protein sequence ID" value="RAL41927.1"/>
    <property type="molecule type" value="Genomic_DNA"/>
</dbReference>
<comment type="caution">
    <text evidence="2">The sequence shown here is derived from an EMBL/GenBank/DDBJ whole genome shotgun (WGS) entry which is preliminary data.</text>
</comment>
<proteinExistence type="predicted"/>
<name>A0A328D813_9ASTE</name>
<reference evidence="2 3" key="1">
    <citation type="submission" date="2018-06" db="EMBL/GenBank/DDBJ databases">
        <title>The Genome of Cuscuta australis (Dodder) Provides Insight into the Evolution of Plant Parasitism.</title>
        <authorList>
            <person name="Liu H."/>
        </authorList>
    </citation>
    <scope>NUCLEOTIDE SEQUENCE [LARGE SCALE GENOMIC DNA]</scope>
    <source>
        <strain evidence="3">cv. Yunnan</strain>
        <tissue evidence="2">Vines</tissue>
    </source>
</reference>
<accession>A0A328D813</accession>
<organism evidence="2 3">
    <name type="scientific">Cuscuta australis</name>
    <dbReference type="NCBI Taxonomy" id="267555"/>
    <lineage>
        <taxon>Eukaryota</taxon>
        <taxon>Viridiplantae</taxon>
        <taxon>Streptophyta</taxon>
        <taxon>Embryophyta</taxon>
        <taxon>Tracheophyta</taxon>
        <taxon>Spermatophyta</taxon>
        <taxon>Magnoliopsida</taxon>
        <taxon>eudicotyledons</taxon>
        <taxon>Gunneridae</taxon>
        <taxon>Pentapetalae</taxon>
        <taxon>asterids</taxon>
        <taxon>lamiids</taxon>
        <taxon>Solanales</taxon>
        <taxon>Convolvulaceae</taxon>
        <taxon>Cuscuteae</taxon>
        <taxon>Cuscuta</taxon>
        <taxon>Cuscuta subgen. Grammica</taxon>
        <taxon>Cuscuta sect. Cleistogrammica</taxon>
    </lineage>
</organism>
<protein>
    <submittedName>
        <fullName evidence="2">Uncharacterized protein</fullName>
    </submittedName>
</protein>
<evidence type="ECO:0000256" key="1">
    <source>
        <dbReference type="SAM" id="MobiDB-lite"/>
    </source>
</evidence>
<gene>
    <name evidence="2" type="ORF">DM860_009109</name>
</gene>
<keyword evidence="3" id="KW-1185">Reference proteome</keyword>
<evidence type="ECO:0000313" key="2">
    <source>
        <dbReference type="EMBL" id="RAL41927.1"/>
    </source>
</evidence>
<dbReference type="AlphaFoldDB" id="A0A328D813"/>
<feature type="compositionally biased region" description="Basic and acidic residues" evidence="1">
    <location>
        <begin position="88"/>
        <end position="104"/>
    </location>
</feature>
<dbReference type="Proteomes" id="UP000249390">
    <property type="component" value="Unassembled WGS sequence"/>
</dbReference>